<evidence type="ECO:0000313" key="1">
    <source>
        <dbReference type="EMBL" id="MER6903906.1"/>
    </source>
</evidence>
<dbReference type="EMBL" id="JBEPCV010000005">
    <property type="protein sequence ID" value="MER6903906.1"/>
    <property type="molecule type" value="Genomic_DNA"/>
</dbReference>
<protein>
    <submittedName>
        <fullName evidence="1">Uncharacterized protein</fullName>
    </submittedName>
</protein>
<reference evidence="1 2" key="1">
    <citation type="submission" date="2024-06" db="EMBL/GenBank/DDBJ databases">
        <title>The Natural Products Discovery Center: Release of the First 8490 Sequenced Strains for Exploring Actinobacteria Biosynthetic Diversity.</title>
        <authorList>
            <person name="Kalkreuter E."/>
            <person name="Kautsar S.A."/>
            <person name="Yang D."/>
            <person name="Bader C.D."/>
            <person name="Teijaro C.N."/>
            <person name="Fluegel L."/>
            <person name="Davis C.M."/>
            <person name="Simpson J.R."/>
            <person name="Lauterbach L."/>
            <person name="Steele A.D."/>
            <person name="Gui C."/>
            <person name="Meng S."/>
            <person name="Li G."/>
            <person name="Viehrig K."/>
            <person name="Ye F."/>
            <person name="Su P."/>
            <person name="Kiefer A.F."/>
            <person name="Nichols A."/>
            <person name="Cepeda A.J."/>
            <person name="Yan W."/>
            <person name="Fan B."/>
            <person name="Jiang Y."/>
            <person name="Adhikari A."/>
            <person name="Zheng C.-J."/>
            <person name="Schuster L."/>
            <person name="Cowan T.M."/>
            <person name="Smanski M.J."/>
            <person name="Chevrette M.G."/>
            <person name="De Carvalho L.P.S."/>
            <person name="Shen B."/>
        </authorList>
    </citation>
    <scope>NUCLEOTIDE SEQUENCE [LARGE SCALE GENOMIC DNA]</scope>
    <source>
        <strain evidence="1 2">NPDC000632</strain>
    </source>
</reference>
<organism evidence="1 2">
    <name type="scientific">Streptomyces flaveolus</name>
    <dbReference type="NCBI Taxonomy" id="67297"/>
    <lineage>
        <taxon>Bacteria</taxon>
        <taxon>Bacillati</taxon>
        <taxon>Actinomycetota</taxon>
        <taxon>Actinomycetes</taxon>
        <taxon>Kitasatosporales</taxon>
        <taxon>Streptomycetaceae</taxon>
        <taxon>Streptomyces</taxon>
    </lineage>
</organism>
<dbReference type="Proteomes" id="UP001490330">
    <property type="component" value="Unassembled WGS sequence"/>
</dbReference>
<keyword evidence="2" id="KW-1185">Reference proteome</keyword>
<proteinExistence type="predicted"/>
<comment type="caution">
    <text evidence="1">The sequence shown here is derived from an EMBL/GenBank/DDBJ whole genome shotgun (WGS) entry which is preliminary data.</text>
</comment>
<dbReference type="RefSeq" id="WP_350726739.1">
    <property type="nucleotide sequence ID" value="NZ_JBEPCO010000113.1"/>
</dbReference>
<gene>
    <name evidence="1" type="ORF">ABT322_08975</name>
</gene>
<accession>A0ABV1VBR5</accession>
<sequence length="40" mass="4588">MTTNSLLGVEDAPGFPEQVLHVFCVVDQWLPWRPFAWMAV</sequence>
<evidence type="ECO:0000313" key="2">
    <source>
        <dbReference type="Proteomes" id="UP001490330"/>
    </source>
</evidence>
<name>A0ABV1VBR5_9ACTN</name>